<organism evidence="1 2">
    <name type="scientific">Klebsiella phage GZ8</name>
    <dbReference type="NCBI Taxonomy" id="2972533"/>
    <lineage>
        <taxon>Viruses</taxon>
        <taxon>Duplodnaviria</taxon>
        <taxon>Heunggongvirae</taxon>
        <taxon>Uroviricota</taxon>
        <taxon>Caudoviricetes</taxon>
        <taxon>Demerecviridae</taxon>
        <taxon>Sugarlandvirus</taxon>
        <taxon>Sugarlandvirus GZ8</taxon>
    </lineage>
</organism>
<accession>A0A976XQ65</accession>
<sequence>MKMAFNKLAIKAIKLWDLDGTVINSFARVFPCMDEKGNLDLNIYREKACVHDAIMTDTLLPLVEYMRASLNDPTVLNIIVTARYMSKSDYYFLRKQRIRAGRGGNIQILSRDVLHRYIGDADYRSVYYAKDGIYKTHYFEMLKAEYPNATITMIDDNKGVLAAAAAAGLQTMDATAINDILSIGVRLAGESFIDEALDDDNDYQYLCERLAHCWEGMTEEERSDYGIKPQQFIQSLAIAS</sequence>
<dbReference type="Gene3D" id="3.40.50.1000">
    <property type="entry name" value="HAD superfamily/HAD-like"/>
    <property type="match status" value="1"/>
</dbReference>
<keyword evidence="2" id="KW-1185">Reference proteome</keyword>
<protein>
    <recommendedName>
        <fullName evidence="3">Deoxynucleoside-5'-monophosphatase</fullName>
    </recommendedName>
</protein>
<dbReference type="EMBL" id="OP171943">
    <property type="protein sequence ID" value="UVD42143.1"/>
    <property type="molecule type" value="Genomic_DNA"/>
</dbReference>
<dbReference type="InterPro" id="IPR023214">
    <property type="entry name" value="HAD_sf"/>
</dbReference>
<proteinExistence type="predicted"/>
<dbReference type="EMBL" id="OP171943">
    <property type="protein sequence ID" value="UVD42302.1"/>
    <property type="molecule type" value="Genomic_DNA"/>
</dbReference>
<evidence type="ECO:0000313" key="2">
    <source>
        <dbReference type="Proteomes" id="UP001058456"/>
    </source>
</evidence>
<reference evidence="1 2" key="1">
    <citation type="submission" date="2022-08" db="EMBL/GenBank/DDBJ databases">
        <title>Potential of phage cocktail in the treatment of multidrug-resistant Klebsiella pneumoniae pulmonary infection in mice.</title>
        <authorList>
            <person name="Gou Z."/>
            <person name="Lu S."/>
            <person name="Sun F."/>
            <person name="Xia P."/>
        </authorList>
    </citation>
    <scope>NUCLEOTIDE SEQUENCE [LARGE SCALE GENOMIC DNA]</scope>
</reference>
<name>A0A976XQ65_9CAUD</name>
<evidence type="ECO:0008006" key="3">
    <source>
        <dbReference type="Google" id="ProtNLM"/>
    </source>
</evidence>
<evidence type="ECO:0000313" key="1">
    <source>
        <dbReference type="EMBL" id="UVD42302.1"/>
    </source>
</evidence>
<dbReference type="Proteomes" id="UP001058456">
    <property type="component" value="Segment"/>
</dbReference>